<proteinExistence type="inferred from homology"/>
<feature type="transmembrane region" description="Helical" evidence="7">
    <location>
        <begin position="20"/>
        <end position="41"/>
    </location>
</feature>
<reference evidence="9" key="1">
    <citation type="submission" date="2019-06" db="EMBL/GenBank/DDBJ databases">
        <title>The complete genome of Emcibacter congregatus ZYLT.</title>
        <authorList>
            <person name="Zhao Z."/>
        </authorList>
    </citation>
    <scope>NUCLEOTIDE SEQUENCE [LARGE SCALE GENOMIC DNA]</scope>
    <source>
        <strain evidence="9">MCCC 1A06723</strain>
    </source>
</reference>
<keyword evidence="9" id="KW-1185">Reference proteome</keyword>
<dbReference type="InterPro" id="IPR014047">
    <property type="entry name" value="Chr_Tranpt_l_chain"/>
</dbReference>
<dbReference type="Pfam" id="PF02417">
    <property type="entry name" value="Chromate_transp"/>
    <property type="match status" value="2"/>
</dbReference>
<dbReference type="Proteomes" id="UP000319148">
    <property type="component" value="Unassembled WGS sequence"/>
</dbReference>
<keyword evidence="3" id="KW-1003">Cell membrane</keyword>
<dbReference type="PANTHER" id="PTHR33567">
    <property type="entry name" value="CHROMATE ION TRANSPORTER (EUROFUNG)"/>
    <property type="match status" value="1"/>
</dbReference>
<feature type="transmembrane region" description="Helical" evidence="7">
    <location>
        <begin position="121"/>
        <end position="142"/>
    </location>
</feature>
<evidence type="ECO:0000256" key="3">
    <source>
        <dbReference type="ARBA" id="ARBA00022475"/>
    </source>
</evidence>
<dbReference type="EMBL" id="VFIY01000004">
    <property type="protein sequence ID" value="TPD63018.1"/>
    <property type="molecule type" value="Genomic_DNA"/>
</dbReference>
<feature type="transmembrane region" description="Helical" evidence="7">
    <location>
        <begin position="306"/>
        <end position="327"/>
    </location>
</feature>
<keyword evidence="5 7" id="KW-1133">Transmembrane helix</keyword>
<evidence type="ECO:0000313" key="8">
    <source>
        <dbReference type="EMBL" id="TPD63018.1"/>
    </source>
</evidence>
<evidence type="ECO:0000256" key="7">
    <source>
        <dbReference type="SAM" id="Phobius"/>
    </source>
</evidence>
<organism evidence="8 9">
    <name type="scientific">Emcibacter nanhaiensis</name>
    <dbReference type="NCBI Taxonomy" id="1505037"/>
    <lineage>
        <taxon>Bacteria</taxon>
        <taxon>Pseudomonadati</taxon>
        <taxon>Pseudomonadota</taxon>
        <taxon>Alphaproteobacteria</taxon>
        <taxon>Emcibacterales</taxon>
        <taxon>Emcibacteraceae</taxon>
        <taxon>Emcibacter</taxon>
    </lineage>
</organism>
<dbReference type="GO" id="GO:0015109">
    <property type="term" value="F:chromate transmembrane transporter activity"/>
    <property type="evidence" value="ECO:0007669"/>
    <property type="project" value="InterPro"/>
</dbReference>
<keyword evidence="6 7" id="KW-0472">Membrane</keyword>
<accession>A0A501PSA4</accession>
<evidence type="ECO:0000256" key="6">
    <source>
        <dbReference type="ARBA" id="ARBA00023136"/>
    </source>
</evidence>
<comment type="caution">
    <text evidence="8">The sequence shown here is derived from an EMBL/GenBank/DDBJ whole genome shotgun (WGS) entry which is preliminary data.</text>
</comment>
<feature type="transmembrane region" description="Helical" evidence="7">
    <location>
        <begin position="385"/>
        <end position="401"/>
    </location>
</feature>
<feature type="transmembrane region" description="Helical" evidence="7">
    <location>
        <begin position="206"/>
        <end position="229"/>
    </location>
</feature>
<keyword evidence="4 7" id="KW-0812">Transmembrane</keyword>
<dbReference type="PANTHER" id="PTHR33567:SF3">
    <property type="entry name" value="CHROMATE ION TRANSPORTER (EUROFUNG)"/>
    <property type="match status" value="1"/>
</dbReference>
<evidence type="ECO:0000256" key="1">
    <source>
        <dbReference type="ARBA" id="ARBA00004651"/>
    </source>
</evidence>
<evidence type="ECO:0000256" key="4">
    <source>
        <dbReference type="ARBA" id="ARBA00022692"/>
    </source>
</evidence>
<dbReference type="InterPro" id="IPR003370">
    <property type="entry name" value="Chromate_transpt"/>
</dbReference>
<evidence type="ECO:0000313" key="9">
    <source>
        <dbReference type="Proteomes" id="UP000319148"/>
    </source>
</evidence>
<protein>
    <submittedName>
        <fullName evidence="8">Chromate efflux transporter</fullName>
    </submittedName>
</protein>
<sequence>MATPKEPPHQTQKLSFFEIFRIFLLLGCTSFGGPVAHLGYFREEFITRRKWLSDEDYADLIAFCQFLPGPASSQVGMAIGLTKGGYRGMFAAWLGFTLPSALLMFLFAFGVLSFGELGYSGWIAGLKAATVAIVAHALGGMVSSLASSAKTATIAVAAMALVFLVSGAWGQILAIVAGGVAGLLWLRREGPAIKPETLGHSAHMGVSLVNLIIFAVLLAVLPLAALYSADIALLDSFYRSGSLVFGGGHVVLPLLQAEMVESGLVGTDDFLAGYGLAQAVPGPLFTFASYLGVLAAPDKSAVTGSIIATVGIFLPSFFLVLGGLPLWNRFRALAVAQNAMMGINAAVVGLVAAVLYTPVFTATITGVMPFLIAVVSYLLLRYWKLPPWALIMLAGIVGHFLL</sequence>
<evidence type="ECO:0000256" key="2">
    <source>
        <dbReference type="ARBA" id="ARBA00005262"/>
    </source>
</evidence>
<comment type="subcellular location">
    <subcellularLocation>
        <location evidence="1">Cell membrane</location>
        <topology evidence="1">Multi-pass membrane protein</topology>
    </subcellularLocation>
</comment>
<dbReference type="RefSeq" id="WP_139938268.1">
    <property type="nucleotide sequence ID" value="NZ_JBHSYP010000022.1"/>
</dbReference>
<comment type="similarity">
    <text evidence="2">Belongs to the chromate ion transporter (CHR) (TC 2.A.51) family.</text>
</comment>
<dbReference type="OrthoDB" id="8969999at2"/>
<dbReference type="AlphaFoldDB" id="A0A501PSA4"/>
<feature type="transmembrane region" description="Helical" evidence="7">
    <location>
        <begin position="154"/>
        <end position="186"/>
    </location>
</feature>
<feature type="transmembrane region" description="Helical" evidence="7">
    <location>
        <begin position="90"/>
        <end position="115"/>
    </location>
</feature>
<dbReference type="GO" id="GO:0005886">
    <property type="term" value="C:plasma membrane"/>
    <property type="evidence" value="ECO:0007669"/>
    <property type="project" value="UniProtKB-SubCell"/>
</dbReference>
<feature type="transmembrane region" description="Helical" evidence="7">
    <location>
        <begin position="236"/>
        <end position="255"/>
    </location>
</feature>
<gene>
    <name evidence="8" type="primary">chrA</name>
    <name evidence="8" type="ORF">FIV46_02760</name>
</gene>
<dbReference type="PIRSF" id="PIRSF004810">
    <property type="entry name" value="ChrA"/>
    <property type="match status" value="1"/>
</dbReference>
<name>A0A501PSA4_9PROT</name>
<evidence type="ECO:0000256" key="5">
    <source>
        <dbReference type="ARBA" id="ARBA00022989"/>
    </source>
</evidence>
<dbReference type="NCBIfam" id="TIGR00937">
    <property type="entry name" value="2A51"/>
    <property type="match status" value="1"/>
</dbReference>